<dbReference type="AlphaFoldDB" id="A0A7G9WAC3"/>
<name>A0A7G9WAC3_ALKCA</name>
<dbReference type="Gene3D" id="3.20.20.150">
    <property type="entry name" value="Divalent-metal-dependent TIM barrel enzymes"/>
    <property type="match status" value="1"/>
</dbReference>
<dbReference type="RefSeq" id="WP_213166043.1">
    <property type="nucleotide sequence ID" value="NZ_CP058559.1"/>
</dbReference>
<dbReference type="Proteomes" id="UP000516160">
    <property type="component" value="Chromosome"/>
</dbReference>
<dbReference type="GO" id="GO:0003906">
    <property type="term" value="F:DNA-(apurinic or apyrimidinic site) endonuclease activity"/>
    <property type="evidence" value="ECO:0007669"/>
    <property type="project" value="TreeGrafter"/>
</dbReference>
<evidence type="ECO:0000256" key="4">
    <source>
        <dbReference type="ARBA" id="ARBA00022763"/>
    </source>
</evidence>
<dbReference type="InterPro" id="IPR001719">
    <property type="entry name" value="AP_endonuc_2"/>
</dbReference>
<dbReference type="GO" id="GO:0008081">
    <property type="term" value="F:phosphoric diester hydrolase activity"/>
    <property type="evidence" value="ECO:0007669"/>
    <property type="project" value="TreeGrafter"/>
</dbReference>
<dbReference type="PANTHER" id="PTHR21445">
    <property type="entry name" value="ENDONUCLEASE IV ENDODEOXYRIBONUCLEASE IV"/>
    <property type="match status" value="1"/>
</dbReference>
<evidence type="ECO:0000313" key="10">
    <source>
        <dbReference type="Proteomes" id="UP000516160"/>
    </source>
</evidence>
<keyword evidence="3" id="KW-0479">Metal-binding</keyword>
<dbReference type="InterPro" id="IPR013022">
    <property type="entry name" value="Xyl_isomerase-like_TIM-brl"/>
</dbReference>
<dbReference type="KEGG" id="acae:HYG86_13050"/>
<accession>A0A7G9WAC3</accession>
<dbReference type="Pfam" id="PF01261">
    <property type="entry name" value="AP_endonuc_2"/>
    <property type="match status" value="1"/>
</dbReference>
<feature type="domain" description="Xylose isomerase-like TIM barrel" evidence="8">
    <location>
        <begin position="33"/>
        <end position="261"/>
    </location>
</feature>
<evidence type="ECO:0000256" key="2">
    <source>
        <dbReference type="ARBA" id="ARBA00005340"/>
    </source>
</evidence>
<keyword evidence="5" id="KW-0378">Hydrolase</keyword>
<sequence>MIRIGPAGNSSLFYEEGNKSSIEIPKFLHGKGLNAYEYQCGRGVRVREDFCKQLKEESEKYDIRLSLHAPYFINLASEDKEKLTKSIGHMEKSLVAAQAMGAKVIVVHPGAVKKGEPRGQSLARAKDFLYEALDKTKEFENISIGLETMGKVNQLGSLDEVLELCEVSKRLVPVIDFGHLHARDKGLLTSKEEFRKVLELIGSKLGAEKLRSLHAHFSPIEYTQGGEKKHRTFDEKEYGPRFEDLAPLIMEYNMSPVIISESADKQTEDAMLMMDIYTKVKGEMK</sequence>
<proteinExistence type="inferred from homology"/>
<keyword evidence="10" id="KW-1185">Reference proteome</keyword>
<dbReference type="EMBL" id="CP058559">
    <property type="protein sequence ID" value="QNO15635.1"/>
    <property type="molecule type" value="Genomic_DNA"/>
</dbReference>
<evidence type="ECO:0000256" key="7">
    <source>
        <dbReference type="ARBA" id="ARBA00023204"/>
    </source>
</evidence>
<dbReference type="InterPro" id="IPR018246">
    <property type="entry name" value="AP_endonuc_F2_Zn_BS"/>
</dbReference>
<protein>
    <submittedName>
        <fullName evidence="9">TIM barrel protein</fullName>
    </submittedName>
</protein>
<evidence type="ECO:0000256" key="3">
    <source>
        <dbReference type="ARBA" id="ARBA00022723"/>
    </source>
</evidence>
<dbReference type="SMART" id="SM00518">
    <property type="entry name" value="AP2Ec"/>
    <property type="match status" value="1"/>
</dbReference>
<keyword evidence="7" id="KW-0234">DNA repair</keyword>
<gene>
    <name evidence="9" type="ORF">HYG86_13050</name>
</gene>
<comment type="cofactor">
    <cofactor evidence="1">
        <name>Zn(2+)</name>
        <dbReference type="ChEBI" id="CHEBI:29105"/>
    </cofactor>
</comment>
<evidence type="ECO:0000313" key="9">
    <source>
        <dbReference type="EMBL" id="QNO15635.1"/>
    </source>
</evidence>
<dbReference type="GO" id="GO:0003677">
    <property type="term" value="F:DNA binding"/>
    <property type="evidence" value="ECO:0007669"/>
    <property type="project" value="InterPro"/>
</dbReference>
<evidence type="ECO:0000259" key="8">
    <source>
        <dbReference type="Pfam" id="PF01261"/>
    </source>
</evidence>
<evidence type="ECO:0000256" key="5">
    <source>
        <dbReference type="ARBA" id="ARBA00022801"/>
    </source>
</evidence>
<dbReference type="SUPFAM" id="SSF51658">
    <property type="entry name" value="Xylose isomerase-like"/>
    <property type="match status" value="1"/>
</dbReference>
<evidence type="ECO:0000256" key="6">
    <source>
        <dbReference type="ARBA" id="ARBA00022833"/>
    </source>
</evidence>
<keyword evidence="4" id="KW-0227">DNA damage</keyword>
<dbReference type="PROSITE" id="PS00729">
    <property type="entry name" value="AP_NUCLEASE_F2_1"/>
    <property type="match status" value="1"/>
</dbReference>
<reference evidence="9 10" key="1">
    <citation type="submission" date="2020-07" db="EMBL/GenBank/DDBJ databases">
        <title>Alkalicella. sp. LB2 genome.</title>
        <authorList>
            <person name="Postec A."/>
            <person name="Quemeneur M."/>
        </authorList>
    </citation>
    <scope>NUCLEOTIDE SEQUENCE [LARGE SCALE GENOMIC DNA]</scope>
    <source>
        <strain evidence="9 10">LB2</strain>
    </source>
</reference>
<comment type="similarity">
    <text evidence="2">Belongs to the AP endonuclease 2 family.</text>
</comment>
<dbReference type="GO" id="GO:0006284">
    <property type="term" value="P:base-excision repair"/>
    <property type="evidence" value="ECO:0007669"/>
    <property type="project" value="TreeGrafter"/>
</dbReference>
<organism evidence="9 10">
    <name type="scientific">Alkalicella caledoniensis</name>
    <dbReference type="NCBI Taxonomy" id="2731377"/>
    <lineage>
        <taxon>Bacteria</taxon>
        <taxon>Bacillati</taxon>
        <taxon>Bacillota</taxon>
        <taxon>Clostridia</taxon>
        <taxon>Eubacteriales</taxon>
        <taxon>Proteinivoracaceae</taxon>
        <taxon>Alkalicella</taxon>
    </lineage>
</organism>
<evidence type="ECO:0000256" key="1">
    <source>
        <dbReference type="ARBA" id="ARBA00001947"/>
    </source>
</evidence>
<dbReference type="InterPro" id="IPR036237">
    <property type="entry name" value="Xyl_isomerase-like_sf"/>
</dbReference>
<dbReference type="PANTHER" id="PTHR21445:SF0">
    <property type="entry name" value="APURINIC-APYRIMIDINIC ENDONUCLEASE"/>
    <property type="match status" value="1"/>
</dbReference>
<dbReference type="GO" id="GO:0008270">
    <property type="term" value="F:zinc ion binding"/>
    <property type="evidence" value="ECO:0007669"/>
    <property type="project" value="InterPro"/>
</dbReference>
<keyword evidence="6" id="KW-0862">Zinc</keyword>